<organism evidence="1 2">
    <name type="scientific">Chryseobacterium soldanellicola</name>
    <dbReference type="NCBI Taxonomy" id="311333"/>
    <lineage>
        <taxon>Bacteria</taxon>
        <taxon>Pseudomonadati</taxon>
        <taxon>Bacteroidota</taxon>
        <taxon>Flavobacteriia</taxon>
        <taxon>Flavobacteriales</taxon>
        <taxon>Weeksellaceae</taxon>
        <taxon>Chryseobacterium group</taxon>
        <taxon>Chryseobacterium</taxon>
    </lineage>
</organism>
<protein>
    <submittedName>
        <fullName evidence="1">Four helix bundle protein</fullName>
    </submittedName>
</protein>
<gene>
    <name evidence="1" type="ORF">SAMN05421664_1537</name>
</gene>
<reference evidence="2" key="1">
    <citation type="submission" date="2016-10" db="EMBL/GenBank/DDBJ databases">
        <authorList>
            <person name="Varghese N."/>
            <person name="Submissions S."/>
        </authorList>
    </citation>
    <scope>NUCLEOTIDE SEQUENCE [LARGE SCALE GENOMIC DNA]</scope>
    <source>
        <strain evidence="2">DSM 17072</strain>
    </source>
</reference>
<dbReference type="EMBL" id="FNKL01000002">
    <property type="protein sequence ID" value="SDQ41928.1"/>
    <property type="molecule type" value="Genomic_DNA"/>
</dbReference>
<evidence type="ECO:0000313" key="1">
    <source>
        <dbReference type="EMBL" id="SDQ41928.1"/>
    </source>
</evidence>
<dbReference type="PANTHER" id="PTHR38471:SF2">
    <property type="entry name" value="FOUR HELIX BUNDLE PROTEIN"/>
    <property type="match status" value="1"/>
</dbReference>
<dbReference type="Gene3D" id="1.20.1440.60">
    <property type="entry name" value="23S rRNA-intervening sequence"/>
    <property type="match status" value="1"/>
</dbReference>
<dbReference type="SUPFAM" id="SSF158446">
    <property type="entry name" value="IVS-encoded protein-like"/>
    <property type="match status" value="1"/>
</dbReference>
<dbReference type="Proteomes" id="UP000199627">
    <property type="component" value="Unassembled WGS sequence"/>
</dbReference>
<dbReference type="InterPro" id="IPR012657">
    <property type="entry name" value="23S_rRNA-intervening_sequence"/>
</dbReference>
<proteinExistence type="predicted"/>
<dbReference type="AlphaFoldDB" id="A0A1H1AQ84"/>
<dbReference type="PANTHER" id="PTHR38471">
    <property type="entry name" value="FOUR HELIX BUNDLE PROTEIN"/>
    <property type="match status" value="1"/>
</dbReference>
<dbReference type="STRING" id="311333.SAMN05421664_1537"/>
<dbReference type="Pfam" id="PF05635">
    <property type="entry name" value="23S_rRNA_IVP"/>
    <property type="match status" value="1"/>
</dbReference>
<dbReference type="NCBIfam" id="TIGR02436">
    <property type="entry name" value="four helix bundle protein"/>
    <property type="match status" value="1"/>
</dbReference>
<keyword evidence="2" id="KW-1185">Reference proteome</keyword>
<dbReference type="InterPro" id="IPR036583">
    <property type="entry name" value="23S_rRNA_IVS_sf"/>
</dbReference>
<accession>A0A1H1AQ84</accession>
<dbReference type="CDD" id="cd16377">
    <property type="entry name" value="23S_rRNA_IVP_like"/>
    <property type="match status" value="1"/>
</dbReference>
<evidence type="ECO:0000313" key="2">
    <source>
        <dbReference type="Proteomes" id="UP000199627"/>
    </source>
</evidence>
<sequence length="130" mass="15140">MVVNSFTLDMSYTKLDIYNTSFELFIETHRLTFKLPKHETYELGSQLRRSSDSVVTNIVEGYGRKTYKGELIRFSVYSQGSCDETVCHLSKLAILYPELNSEFKNKAEQYQLLGGKINNFIKYVQLSWRS</sequence>
<name>A0A1H1AQ84_9FLAO</name>